<reference evidence="2" key="1">
    <citation type="journal article" date="2009" name="Genome Res.">
        <title>Comparative genomic analyses of the human fungal pathogens Coccidioides and their relatives.</title>
        <authorList>
            <person name="Sharpton T.J."/>
            <person name="Stajich J.E."/>
            <person name="Rounsley S.D."/>
            <person name="Gardner M.J."/>
            <person name="Wortman J.R."/>
            <person name="Jordar V.S."/>
            <person name="Maiti R."/>
            <person name="Kodira C.D."/>
            <person name="Neafsey D.E."/>
            <person name="Zeng Q."/>
            <person name="Hung C.-Y."/>
            <person name="McMahan C."/>
            <person name="Muszewska A."/>
            <person name="Grynberg M."/>
            <person name="Mandel M.A."/>
            <person name="Kellner E.M."/>
            <person name="Barker B.M."/>
            <person name="Galgiani J.N."/>
            <person name="Orbach M.J."/>
            <person name="Kirkland T.N."/>
            <person name="Cole G.T."/>
            <person name="Henn M.R."/>
            <person name="Birren B.W."/>
            <person name="Taylor J.W."/>
        </authorList>
    </citation>
    <scope>NUCLEOTIDE SEQUENCE [LARGE SCALE GENOMIC DNA]</scope>
    <source>
        <strain evidence="2">RS</strain>
    </source>
</reference>
<proteinExistence type="predicted"/>
<sequence>MAYNHNYLAAVGVSRERVEKKIKEFLDQLQNSSEDNNSLPIPEKMEKDDFEIVMFSDENNEKNNKTEND</sequence>
<name>A0A0D8JUK8_COCIM</name>
<dbReference type="Proteomes" id="UP000001261">
    <property type="component" value="Unassembled WGS sequence"/>
</dbReference>
<dbReference type="InParanoid" id="A0A0D8JUK8"/>
<reference evidence="2" key="2">
    <citation type="journal article" date="2010" name="Genome Res.">
        <title>Population genomic sequencing of Coccidioides fungi reveals recent hybridization and transposon control.</title>
        <authorList>
            <person name="Neafsey D.E."/>
            <person name="Barker B.M."/>
            <person name="Sharpton T.J."/>
            <person name="Stajich J.E."/>
            <person name="Park D.J."/>
            <person name="Whiston E."/>
            <person name="Hung C.-Y."/>
            <person name="McMahan C."/>
            <person name="White J."/>
            <person name="Sykes S."/>
            <person name="Heiman D."/>
            <person name="Young S."/>
            <person name="Zeng Q."/>
            <person name="Abouelleil A."/>
            <person name="Aftuck L."/>
            <person name="Bessette D."/>
            <person name="Brown A."/>
            <person name="FitzGerald M."/>
            <person name="Lui A."/>
            <person name="Macdonald J.P."/>
            <person name="Priest M."/>
            <person name="Orbach M.J."/>
            <person name="Galgiani J.N."/>
            <person name="Kirkland T.N."/>
            <person name="Cole G.T."/>
            <person name="Birren B.W."/>
            <person name="Henn M.R."/>
            <person name="Taylor J.W."/>
            <person name="Rounsley S.D."/>
        </authorList>
    </citation>
    <scope>GENOME REANNOTATION</scope>
    <source>
        <strain evidence="2">RS</strain>
    </source>
</reference>
<gene>
    <name evidence="1" type="ORF">CIMG_12636</name>
</gene>
<dbReference type="GeneID" id="24164263"/>
<evidence type="ECO:0000313" key="1">
    <source>
        <dbReference type="EMBL" id="KJF59953.1"/>
    </source>
</evidence>
<dbReference type="EMBL" id="GG704911">
    <property type="protein sequence ID" value="KJF59953.1"/>
    <property type="molecule type" value="Genomic_DNA"/>
</dbReference>
<dbReference type="KEGG" id="cim:CIMG_12636"/>
<protein>
    <submittedName>
        <fullName evidence="1">Uncharacterized protein</fullName>
    </submittedName>
</protein>
<dbReference type="AlphaFoldDB" id="A0A0D8JUK8"/>
<organism evidence="1 2">
    <name type="scientific">Coccidioides immitis (strain RS)</name>
    <name type="common">Valley fever fungus</name>
    <dbReference type="NCBI Taxonomy" id="246410"/>
    <lineage>
        <taxon>Eukaryota</taxon>
        <taxon>Fungi</taxon>
        <taxon>Dikarya</taxon>
        <taxon>Ascomycota</taxon>
        <taxon>Pezizomycotina</taxon>
        <taxon>Eurotiomycetes</taxon>
        <taxon>Eurotiomycetidae</taxon>
        <taxon>Onygenales</taxon>
        <taxon>Onygenaceae</taxon>
        <taxon>Coccidioides</taxon>
    </lineage>
</organism>
<evidence type="ECO:0000313" key="2">
    <source>
        <dbReference type="Proteomes" id="UP000001261"/>
    </source>
</evidence>
<dbReference type="VEuPathDB" id="FungiDB:CIMG_12636"/>
<accession>A0A0D8JUK8</accession>
<keyword evidence="2" id="KW-1185">Reference proteome</keyword>
<dbReference type="RefSeq" id="XP_004445602.1">
    <property type="nucleotide sequence ID" value="XM_004445545.1"/>
</dbReference>